<feature type="transmembrane region" description="Helical" evidence="4">
    <location>
        <begin position="379"/>
        <end position="397"/>
    </location>
</feature>
<accession>B9L991</accession>
<feature type="transmembrane region" description="Helical" evidence="4">
    <location>
        <begin position="232"/>
        <end position="251"/>
    </location>
</feature>
<name>B9L991_NAUPA</name>
<dbReference type="eggNOG" id="COG2814">
    <property type="taxonomic scope" value="Bacteria"/>
</dbReference>
<feature type="transmembrane region" description="Helical" evidence="4">
    <location>
        <begin position="42"/>
        <end position="68"/>
    </location>
</feature>
<dbReference type="AlphaFoldDB" id="B9L991"/>
<dbReference type="InterPro" id="IPR036259">
    <property type="entry name" value="MFS_trans_sf"/>
</dbReference>
<feature type="transmembrane region" description="Helical" evidence="4">
    <location>
        <begin position="177"/>
        <end position="198"/>
    </location>
</feature>
<dbReference type="Proteomes" id="UP000000448">
    <property type="component" value="Chromosome"/>
</dbReference>
<gene>
    <name evidence="6" type="ordered locus">NAMH_0796</name>
</gene>
<evidence type="ECO:0000256" key="1">
    <source>
        <dbReference type="ARBA" id="ARBA00022692"/>
    </source>
</evidence>
<dbReference type="STRING" id="598659.NAMH_0796"/>
<evidence type="ECO:0000259" key="5">
    <source>
        <dbReference type="PROSITE" id="PS50850"/>
    </source>
</evidence>
<dbReference type="PROSITE" id="PS50850">
    <property type="entry name" value="MFS"/>
    <property type="match status" value="1"/>
</dbReference>
<dbReference type="RefSeq" id="WP_015902480.1">
    <property type="nucleotide sequence ID" value="NC_012115.1"/>
</dbReference>
<organism evidence="6 7">
    <name type="scientific">Nautilia profundicola (strain ATCC BAA-1463 / DSM 18972 / AmH)</name>
    <dbReference type="NCBI Taxonomy" id="598659"/>
    <lineage>
        <taxon>Bacteria</taxon>
        <taxon>Pseudomonadati</taxon>
        <taxon>Campylobacterota</taxon>
        <taxon>Epsilonproteobacteria</taxon>
        <taxon>Nautiliales</taxon>
        <taxon>Nautiliaceae</taxon>
        <taxon>Nautilia</taxon>
    </lineage>
</organism>
<dbReference type="GO" id="GO:0022857">
    <property type="term" value="F:transmembrane transporter activity"/>
    <property type="evidence" value="ECO:0007669"/>
    <property type="project" value="InterPro"/>
</dbReference>
<dbReference type="HOGENOM" id="CLU_048252_1_0_7"/>
<dbReference type="KEGG" id="nam:NAMH_0796"/>
<feature type="transmembrane region" description="Helical" evidence="4">
    <location>
        <begin position="12"/>
        <end position="36"/>
    </location>
</feature>
<feature type="transmembrane region" description="Helical" evidence="4">
    <location>
        <begin position="80"/>
        <end position="100"/>
    </location>
</feature>
<dbReference type="InterPro" id="IPR020846">
    <property type="entry name" value="MFS_dom"/>
</dbReference>
<evidence type="ECO:0000256" key="4">
    <source>
        <dbReference type="SAM" id="Phobius"/>
    </source>
</evidence>
<feature type="transmembrane region" description="Helical" evidence="4">
    <location>
        <begin position="151"/>
        <end position="171"/>
    </location>
</feature>
<evidence type="ECO:0000256" key="2">
    <source>
        <dbReference type="ARBA" id="ARBA00022989"/>
    </source>
</evidence>
<dbReference type="PANTHER" id="PTHR23526">
    <property type="entry name" value="INTEGRAL MEMBRANE TRANSPORT PROTEIN-RELATED"/>
    <property type="match status" value="1"/>
</dbReference>
<dbReference type="Gene3D" id="1.20.1250.20">
    <property type="entry name" value="MFS general substrate transporter like domains"/>
    <property type="match status" value="1"/>
</dbReference>
<dbReference type="PANTHER" id="PTHR23526:SF1">
    <property type="entry name" value="MAJOR FACILITATOR SUPERFAMILY MFS_1"/>
    <property type="match status" value="1"/>
</dbReference>
<feature type="transmembrane region" description="Helical" evidence="4">
    <location>
        <begin position="293"/>
        <end position="311"/>
    </location>
</feature>
<protein>
    <submittedName>
        <fullName evidence="6">Major facilitator superfamily MFS_1</fullName>
    </submittedName>
</protein>
<keyword evidence="3 4" id="KW-0472">Membrane</keyword>
<proteinExistence type="predicted"/>
<dbReference type="InterPro" id="IPR011701">
    <property type="entry name" value="MFS"/>
</dbReference>
<evidence type="ECO:0000256" key="3">
    <source>
        <dbReference type="ARBA" id="ARBA00023136"/>
    </source>
</evidence>
<dbReference type="CDD" id="cd06174">
    <property type="entry name" value="MFS"/>
    <property type="match status" value="1"/>
</dbReference>
<dbReference type="SUPFAM" id="SSF103473">
    <property type="entry name" value="MFS general substrate transporter"/>
    <property type="match status" value="1"/>
</dbReference>
<keyword evidence="2 4" id="KW-1133">Transmembrane helix</keyword>
<feature type="transmembrane region" description="Helical" evidence="4">
    <location>
        <begin position="352"/>
        <end position="373"/>
    </location>
</feature>
<feature type="transmembrane region" description="Helical" evidence="4">
    <location>
        <begin position="263"/>
        <end position="281"/>
    </location>
</feature>
<feature type="domain" description="Major facilitator superfamily (MFS) profile" evidence="5">
    <location>
        <begin position="177"/>
        <end position="402"/>
    </location>
</feature>
<keyword evidence="1 4" id="KW-0812">Transmembrane</keyword>
<evidence type="ECO:0000313" key="7">
    <source>
        <dbReference type="Proteomes" id="UP000000448"/>
    </source>
</evidence>
<reference evidence="6 7" key="1">
    <citation type="journal article" date="2009" name="PLoS Genet.">
        <title>Adaptations to submarine hydrothermal environments exemplified by the genome of Nautilia profundicola.</title>
        <authorList>
            <person name="Campbell B.J."/>
            <person name="Smith J.L."/>
            <person name="Hanson T.E."/>
            <person name="Klotz M.G."/>
            <person name="Stein L.Y."/>
            <person name="Lee C.K."/>
            <person name="Wu D."/>
            <person name="Robinson J.M."/>
            <person name="Khouri H.M."/>
            <person name="Eisen J.A."/>
            <person name="Cary S.C."/>
        </authorList>
    </citation>
    <scope>NUCLEOTIDE SEQUENCE [LARGE SCALE GENOMIC DNA]</scope>
    <source>
        <strain evidence="7">ATCC BAA-1463 / DSM 18972 / AmH</strain>
    </source>
</reference>
<keyword evidence="7" id="KW-1185">Reference proteome</keyword>
<sequence length="402" mass="44982">MSPNYKENNIKNILHGFFLAVAMAVAEPSTILPLIVHHFSESVILVGVFASLLRGGAIAVQLFAAFYAQGYKKVMPYMRKVFLARFVSWFMIGLAILLIGDKNPTLTLWVFGIGLFIFSFSAGFGSIYFSEIIAKIFDKTERGKSMANRQFFAAIASIISGGIAGWVLSNFEPPKSYAYLFMISSFLLGLGLLAFATIKEPVKEKVRVKEESFWKFLKNAFKFLKTDKALQIQILTILFSYSFLFAFPFVILKANQTINLTGWLIGGFVTVQMLGALIGNLVWKKLAPQYKKIIIFSFISVILAFVVAFFANNAVMYGLVFFLIGFAMDGFKISGMNLLFEIAPEDKRPIYVALQNNLTSIGLFFAIPGGFILEKFGYNVLYIFTICMLLVGLFFATRLKAE</sequence>
<evidence type="ECO:0000313" key="6">
    <source>
        <dbReference type="EMBL" id="ACM93428.1"/>
    </source>
</evidence>
<dbReference type="InterPro" id="IPR052528">
    <property type="entry name" value="Sugar_transport-like"/>
</dbReference>
<dbReference type="EMBL" id="CP001279">
    <property type="protein sequence ID" value="ACM93428.1"/>
    <property type="molecule type" value="Genomic_DNA"/>
</dbReference>
<dbReference type="Pfam" id="PF07690">
    <property type="entry name" value="MFS_1"/>
    <property type="match status" value="1"/>
</dbReference>
<feature type="transmembrane region" description="Helical" evidence="4">
    <location>
        <begin position="106"/>
        <end position="130"/>
    </location>
</feature>